<dbReference type="AlphaFoldDB" id="T1CSH0"/>
<evidence type="ECO:0000313" key="2">
    <source>
        <dbReference type="EMBL" id="EQD72285.1"/>
    </source>
</evidence>
<dbReference type="PANTHER" id="PTHR39081:SF1">
    <property type="entry name" value="MUT7-C RNASE DOMAIN-CONTAINING PROTEIN"/>
    <property type="match status" value="1"/>
</dbReference>
<reference evidence="2" key="1">
    <citation type="submission" date="2013-08" db="EMBL/GenBank/DDBJ databases">
        <authorList>
            <person name="Mendez C."/>
            <person name="Richter M."/>
            <person name="Ferrer M."/>
            <person name="Sanchez J."/>
        </authorList>
    </citation>
    <scope>NUCLEOTIDE SEQUENCE</scope>
</reference>
<evidence type="ECO:0000259" key="1">
    <source>
        <dbReference type="Pfam" id="PF01927"/>
    </source>
</evidence>
<organism evidence="2">
    <name type="scientific">mine drainage metagenome</name>
    <dbReference type="NCBI Taxonomy" id="410659"/>
    <lineage>
        <taxon>unclassified sequences</taxon>
        <taxon>metagenomes</taxon>
        <taxon>ecological metagenomes</taxon>
    </lineage>
</organism>
<sequence>MEPRWMADEMLGRLARYLRFMGFDTAYARGWTDHEVRARTQLEGRILLTRDRTLARQTPGAVGLCATDIDGQLAELRKAFPTIRWEVHPERCTLCNGALGRWIPSPEEPLPRGAPRELVEHGLALYRCPDCRHVYWEGSHSEKVRSHIARATHPSGA</sequence>
<reference evidence="2" key="2">
    <citation type="journal article" date="2014" name="ISME J.">
        <title>Microbial stratification in low pH oxic and suboxic macroscopic growths along an acid mine drainage.</title>
        <authorList>
            <person name="Mendez-Garcia C."/>
            <person name="Mesa V."/>
            <person name="Sprenger R.R."/>
            <person name="Richter M."/>
            <person name="Diez M.S."/>
            <person name="Solano J."/>
            <person name="Bargiela R."/>
            <person name="Golyshina O.V."/>
            <person name="Manteca A."/>
            <person name="Ramos J.L."/>
            <person name="Gallego J.R."/>
            <person name="Llorente I."/>
            <person name="Martins Dos Santos V.A."/>
            <person name="Jensen O.N."/>
            <person name="Pelaez A.I."/>
            <person name="Sanchez J."/>
            <person name="Ferrer M."/>
        </authorList>
    </citation>
    <scope>NUCLEOTIDE SEQUENCE</scope>
</reference>
<feature type="domain" description="Mut7-C RNAse" evidence="1">
    <location>
        <begin position="3"/>
        <end position="146"/>
    </location>
</feature>
<name>T1CSH0_9ZZZZ</name>
<accession>T1CSH0</accession>
<dbReference type="InterPro" id="IPR002782">
    <property type="entry name" value="Mut7-C_RNAse_dom"/>
</dbReference>
<protein>
    <submittedName>
        <fullName evidence="2">Protein containing DUF82</fullName>
    </submittedName>
</protein>
<dbReference type="EMBL" id="AUZY01002389">
    <property type="protein sequence ID" value="EQD72285.1"/>
    <property type="molecule type" value="Genomic_DNA"/>
</dbReference>
<proteinExistence type="predicted"/>
<comment type="caution">
    <text evidence="2">The sequence shown here is derived from an EMBL/GenBank/DDBJ whole genome shotgun (WGS) entry which is preliminary data.</text>
</comment>
<gene>
    <name evidence="2" type="ORF">B1B_03853</name>
</gene>
<dbReference type="Pfam" id="PF01927">
    <property type="entry name" value="Mut7-C"/>
    <property type="match status" value="1"/>
</dbReference>
<dbReference type="PANTHER" id="PTHR39081">
    <property type="entry name" value="MUT7-C DOMAIN-CONTAINING PROTEIN"/>
    <property type="match status" value="1"/>
</dbReference>